<sequence>MLSLLRRKKVVVTCIGFCVVTALFYQQIFDRKWEVNSLKSVVSKLHQYHTDFKSSINFTNLPFILQNEKSKRHAPHYVKKTSGMTSAELHTKAKTCLEQSGKQIAKYLQRSYETTFSVDHVSSTRVSPILEPECRPNLDLIIIITTKPGNFFNRAAIRAGYGRSDSDINKMIFSNNPFRYLTIFTVGRDTNANIEKLVESESRNFKDILRLDYKDTYENLANKTLLTIEWLADHCPSKFVLKSDDDCFVNVFSLGAWVPKQDSSTKYIGRKNEWMPVIRDPWHRNYVPFEDFSEEYYKPYCAGGGYMLSGSILKNITKKAKSIKQIINEDAYMGMVTNALNIFPKNDERFLPFIFSKQSVLKRPICQWRNKFVMHGVYAEKQITMHWNAIAMNEYKSICEWDPP</sequence>
<dbReference type="Proteomes" id="UP001652625">
    <property type="component" value="Chromosome 12"/>
</dbReference>
<dbReference type="GeneID" id="101234793"/>
<comment type="subcellular location">
    <subcellularLocation>
        <location evidence="1 10">Golgi apparatus membrane</location>
        <topology evidence="1 10">Single-pass type II membrane protein</topology>
    </subcellularLocation>
</comment>
<dbReference type="RefSeq" id="XP_065669874.1">
    <property type="nucleotide sequence ID" value="XM_065813802.1"/>
</dbReference>
<evidence type="ECO:0000256" key="10">
    <source>
        <dbReference type="RuleBase" id="RU363063"/>
    </source>
</evidence>
<evidence type="ECO:0000313" key="12">
    <source>
        <dbReference type="RefSeq" id="XP_065669873.1"/>
    </source>
</evidence>
<evidence type="ECO:0000256" key="4">
    <source>
        <dbReference type="ARBA" id="ARBA00022679"/>
    </source>
</evidence>
<evidence type="ECO:0000313" key="11">
    <source>
        <dbReference type="Proteomes" id="UP001652625"/>
    </source>
</evidence>
<protein>
    <recommendedName>
        <fullName evidence="10">Hexosyltransferase</fullName>
        <ecNumber evidence="10">2.4.1.-</ecNumber>
    </recommendedName>
</protein>
<dbReference type="EC" id="2.4.1.-" evidence="10"/>
<organism evidence="11 13">
    <name type="scientific">Hydra vulgaris</name>
    <name type="common">Hydra</name>
    <name type="synonym">Hydra attenuata</name>
    <dbReference type="NCBI Taxonomy" id="6087"/>
    <lineage>
        <taxon>Eukaryota</taxon>
        <taxon>Metazoa</taxon>
        <taxon>Cnidaria</taxon>
        <taxon>Hydrozoa</taxon>
        <taxon>Hydroidolina</taxon>
        <taxon>Anthoathecata</taxon>
        <taxon>Aplanulata</taxon>
        <taxon>Hydridae</taxon>
        <taxon>Hydra</taxon>
    </lineage>
</organism>
<evidence type="ECO:0000256" key="9">
    <source>
        <dbReference type="ARBA" id="ARBA00023136"/>
    </source>
</evidence>
<evidence type="ECO:0000256" key="1">
    <source>
        <dbReference type="ARBA" id="ARBA00004323"/>
    </source>
</evidence>
<dbReference type="PANTHER" id="PTHR11214:SF3">
    <property type="entry name" value="BETA-1,3-GALACTOSYLTRANSFERASE 6"/>
    <property type="match status" value="1"/>
</dbReference>
<evidence type="ECO:0000256" key="3">
    <source>
        <dbReference type="ARBA" id="ARBA00022676"/>
    </source>
</evidence>
<keyword evidence="11" id="KW-1185">Reference proteome</keyword>
<evidence type="ECO:0000256" key="8">
    <source>
        <dbReference type="ARBA" id="ARBA00023034"/>
    </source>
</evidence>
<dbReference type="PANTHER" id="PTHR11214">
    <property type="entry name" value="BETA-1,3-N-ACETYLGLUCOSAMINYLTRANSFERASE"/>
    <property type="match status" value="1"/>
</dbReference>
<keyword evidence="6" id="KW-0735">Signal-anchor</keyword>
<dbReference type="Gene3D" id="3.90.550.50">
    <property type="match status" value="1"/>
</dbReference>
<comment type="similarity">
    <text evidence="2 10">Belongs to the glycosyltransferase 31 family.</text>
</comment>
<keyword evidence="3 10" id="KW-0328">Glycosyltransferase</keyword>
<keyword evidence="4" id="KW-0808">Transferase</keyword>
<keyword evidence="9" id="KW-0472">Membrane</keyword>
<dbReference type="InterPro" id="IPR002659">
    <property type="entry name" value="Glyco_trans_31"/>
</dbReference>
<proteinExistence type="inferred from homology"/>
<accession>A0ABM4D6E2</accession>
<evidence type="ECO:0000256" key="2">
    <source>
        <dbReference type="ARBA" id="ARBA00008661"/>
    </source>
</evidence>
<evidence type="ECO:0000256" key="5">
    <source>
        <dbReference type="ARBA" id="ARBA00022692"/>
    </source>
</evidence>
<keyword evidence="7" id="KW-1133">Transmembrane helix</keyword>
<dbReference type="Pfam" id="PF01762">
    <property type="entry name" value="Galactosyl_T"/>
    <property type="match status" value="1"/>
</dbReference>
<evidence type="ECO:0000256" key="6">
    <source>
        <dbReference type="ARBA" id="ARBA00022968"/>
    </source>
</evidence>
<keyword evidence="5" id="KW-0812">Transmembrane</keyword>
<evidence type="ECO:0000256" key="7">
    <source>
        <dbReference type="ARBA" id="ARBA00022989"/>
    </source>
</evidence>
<keyword evidence="8 10" id="KW-0333">Golgi apparatus</keyword>
<name>A0ABM4D6E2_HYDVU</name>
<reference evidence="12 13" key="1">
    <citation type="submission" date="2025-05" db="UniProtKB">
        <authorList>
            <consortium name="RefSeq"/>
        </authorList>
    </citation>
    <scope>IDENTIFICATION</scope>
</reference>
<gene>
    <name evidence="12 13" type="primary">LOC101234793</name>
</gene>
<evidence type="ECO:0000313" key="13">
    <source>
        <dbReference type="RefSeq" id="XP_065669874.1"/>
    </source>
</evidence>
<dbReference type="RefSeq" id="XP_065669873.1">
    <property type="nucleotide sequence ID" value="XM_065813801.1"/>
</dbReference>